<evidence type="ECO:0000313" key="2">
    <source>
        <dbReference type="Proteomes" id="UP000509249"/>
    </source>
</evidence>
<dbReference type="Proteomes" id="UP000509249">
    <property type="component" value="Chromosome"/>
</dbReference>
<sequence>MKPNYSLLGRELGYDRNTIKSHYENGAPNPQRHKPPMINKFYDLIQTLSSDDTP</sequence>
<accession>A0ABM7H9Q3</accession>
<keyword evidence="2" id="KW-1185">Reference proteome</keyword>
<name>A0ABM7H9Q3_9FIRM</name>
<dbReference type="EMBL" id="AP022321">
    <property type="protein sequence ID" value="BBU33732.1"/>
    <property type="molecule type" value="Genomic_DNA"/>
</dbReference>
<dbReference type="RefSeq" id="WP_242013271.1">
    <property type="nucleotide sequence ID" value="NZ_AP022321.1"/>
</dbReference>
<evidence type="ECO:0008006" key="3">
    <source>
        <dbReference type="Google" id="ProtNLM"/>
    </source>
</evidence>
<organism evidence="1 2">
    <name type="scientific">Veillonella nakazawae</name>
    <dbReference type="NCBI Taxonomy" id="2682456"/>
    <lineage>
        <taxon>Bacteria</taxon>
        <taxon>Bacillati</taxon>
        <taxon>Bacillota</taxon>
        <taxon>Negativicutes</taxon>
        <taxon>Veillonellales</taxon>
        <taxon>Veillonellaceae</taxon>
        <taxon>Veillonella</taxon>
    </lineage>
</organism>
<gene>
    <name evidence="1" type="ORF">VEIT17_01780</name>
</gene>
<evidence type="ECO:0000313" key="1">
    <source>
        <dbReference type="EMBL" id="BBU33732.1"/>
    </source>
</evidence>
<proteinExistence type="predicted"/>
<protein>
    <recommendedName>
        <fullName evidence="3">XRE family transcriptional regulator</fullName>
    </recommendedName>
</protein>
<reference evidence="1 2" key="1">
    <citation type="journal article" date="2020" name="Int. J. Syst. Evol. Microbiol.">
        <title>Veillonella nakazawae sp. nov., an anaerobic gram-negative coccus isolated from the oral cavity of Japanese children.</title>
        <authorList>
            <person name="Mashima I."/>
            <person name="Theodorea C.F."/>
            <person name="Djais A.A."/>
            <person name="Kunihiro T."/>
            <person name="Kawamura Y."/>
            <person name="Otomo M."/>
            <person name="Saitoh M."/>
            <person name="Tamai R."/>
            <person name="Kiyoura Y."/>
        </authorList>
    </citation>
    <scope>NUCLEOTIDE SEQUENCE [LARGE SCALE GENOMIC DNA]</scope>
    <source>
        <strain evidence="1 2">T1-7</strain>
    </source>
</reference>